<dbReference type="InterPro" id="IPR008271">
    <property type="entry name" value="Ser/Thr_kinase_AS"/>
</dbReference>
<dbReference type="GO" id="GO:0004674">
    <property type="term" value="F:protein serine/threonine kinase activity"/>
    <property type="evidence" value="ECO:0007669"/>
    <property type="project" value="UniProtKB-KW"/>
</dbReference>
<feature type="binding site" evidence="7">
    <location>
        <begin position="34"/>
        <end position="36"/>
    </location>
    <ligand>
        <name>ATP</name>
        <dbReference type="ChEBI" id="CHEBI:30616"/>
    </ligand>
</feature>
<evidence type="ECO:0000256" key="5">
    <source>
        <dbReference type="ARBA" id="ARBA00022840"/>
    </source>
</evidence>
<feature type="cross-link" description="Glycyl lysine isopeptide (Lys-Gly) (interchain with G-Cter in SUMO2)" evidence="8">
    <location>
        <position position="82"/>
    </location>
</feature>
<evidence type="ECO:0000256" key="2">
    <source>
        <dbReference type="ARBA" id="ARBA00022679"/>
    </source>
</evidence>
<dbReference type="OMA" id="LVMECAS"/>
<dbReference type="InParanoid" id="E1ZEG9"/>
<keyword evidence="4" id="KW-0418">Kinase</keyword>
<protein>
    <recommendedName>
        <fullName evidence="9">Protein kinase domain-containing protein</fullName>
    </recommendedName>
</protein>
<keyword evidence="2" id="KW-0808">Transferase</keyword>
<dbReference type="eggNOG" id="KOG0583">
    <property type="taxonomic scope" value="Eukaryota"/>
</dbReference>
<feature type="domain" description="Protein kinase" evidence="9">
    <location>
        <begin position="1"/>
        <end position="211"/>
    </location>
</feature>
<dbReference type="PROSITE" id="PS50011">
    <property type="entry name" value="PROTEIN_KINASE_DOM"/>
    <property type="match status" value="1"/>
</dbReference>
<evidence type="ECO:0000256" key="3">
    <source>
        <dbReference type="ARBA" id="ARBA00022741"/>
    </source>
</evidence>
<dbReference type="InterPro" id="IPR030616">
    <property type="entry name" value="Aur-like"/>
</dbReference>
<organism evidence="11">
    <name type="scientific">Chlorella variabilis</name>
    <name type="common">Green alga</name>
    <dbReference type="NCBI Taxonomy" id="554065"/>
    <lineage>
        <taxon>Eukaryota</taxon>
        <taxon>Viridiplantae</taxon>
        <taxon>Chlorophyta</taxon>
        <taxon>core chlorophytes</taxon>
        <taxon>Trebouxiophyceae</taxon>
        <taxon>Chlorellales</taxon>
        <taxon>Chlorellaceae</taxon>
        <taxon>Chlorella clade</taxon>
        <taxon>Chlorella</taxon>
    </lineage>
</organism>
<dbReference type="PROSITE" id="PS00108">
    <property type="entry name" value="PROTEIN_KINASE_ST"/>
    <property type="match status" value="1"/>
</dbReference>
<evidence type="ECO:0000313" key="10">
    <source>
        <dbReference type="EMBL" id="EFN56028.1"/>
    </source>
</evidence>
<gene>
    <name evidence="10" type="ORF">CHLNCDRAFT_22745</name>
</gene>
<dbReference type="OrthoDB" id="346907at2759"/>
<dbReference type="GO" id="GO:0005524">
    <property type="term" value="F:ATP binding"/>
    <property type="evidence" value="ECO:0007669"/>
    <property type="project" value="UniProtKB-KW"/>
</dbReference>
<sequence length="214" mass="23241">VQEEIALLGSLQHRHIVRLVDVQLTDSHIQLAMEHAGGGTLQQLLRSKGGALTEPEALRIFLQIFRAVEYCHRRCVVHRDLKPENILLDARGEVKVADFGVASILTPFDGGVSTLAGTPEFMAPDLLLSTSCDGAKADLWSLGVMLYESLAGRVPFSGATLPAILRAAARNKYAPLPAGVSGECRDLVAALLRPDPARRITLERGLQHPWLRQG</sequence>
<name>E1ZEG9_CHLVA</name>
<accession>E1ZEG9</accession>
<dbReference type="EMBL" id="GL433843">
    <property type="protein sequence ID" value="EFN56028.1"/>
    <property type="molecule type" value="Genomic_DNA"/>
</dbReference>
<dbReference type="KEGG" id="cvr:CHLNCDRAFT_22745"/>
<evidence type="ECO:0000259" key="9">
    <source>
        <dbReference type="PROSITE" id="PS50011"/>
    </source>
</evidence>
<evidence type="ECO:0000256" key="7">
    <source>
        <dbReference type="PIRSR" id="PIRSR630616-2"/>
    </source>
</evidence>
<dbReference type="STRING" id="554065.E1ZEG9"/>
<dbReference type="FunFam" id="1.10.510.10:FF:000571">
    <property type="entry name" value="Maternal embryonic leucine zipper kinase"/>
    <property type="match status" value="1"/>
</dbReference>
<dbReference type="Gene3D" id="1.10.510.10">
    <property type="entry name" value="Transferase(Phosphotransferase) domain 1"/>
    <property type="match status" value="1"/>
</dbReference>
<evidence type="ECO:0000256" key="4">
    <source>
        <dbReference type="ARBA" id="ARBA00022777"/>
    </source>
</evidence>
<feature type="non-terminal residue" evidence="10">
    <location>
        <position position="1"/>
    </location>
</feature>
<keyword evidence="3 7" id="KW-0547">Nucleotide-binding</keyword>
<reference evidence="10 11" key="1">
    <citation type="journal article" date="2010" name="Plant Cell">
        <title>The Chlorella variabilis NC64A genome reveals adaptation to photosymbiosis, coevolution with viruses, and cryptic sex.</title>
        <authorList>
            <person name="Blanc G."/>
            <person name="Duncan G."/>
            <person name="Agarkova I."/>
            <person name="Borodovsky M."/>
            <person name="Gurnon J."/>
            <person name="Kuo A."/>
            <person name="Lindquist E."/>
            <person name="Lucas S."/>
            <person name="Pangilinan J."/>
            <person name="Polle J."/>
            <person name="Salamov A."/>
            <person name="Terry A."/>
            <person name="Yamada T."/>
            <person name="Dunigan D.D."/>
            <person name="Grigoriev I.V."/>
            <person name="Claverie J.M."/>
            <person name="Van Etten J.L."/>
        </authorList>
    </citation>
    <scope>NUCLEOTIDE SEQUENCE [LARGE SCALE GENOMIC DNA]</scope>
    <source>
        <strain evidence="10 11">NC64A</strain>
    </source>
</reference>
<dbReference type="RefSeq" id="XP_005848130.1">
    <property type="nucleotide sequence ID" value="XM_005848068.1"/>
</dbReference>
<dbReference type="SUPFAM" id="SSF56112">
    <property type="entry name" value="Protein kinase-like (PK-like)"/>
    <property type="match status" value="1"/>
</dbReference>
<dbReference type="GeneID" id="17355361"/>
<evidence type="ECO:0000256" key="6">
    <source>
        <dbReference type="PIRSR" id="PIRSR630616-1"/>
    </source>
</evidence>
<dbReference type="PANTHER" id="PTHR24350">
    <property type="entry name" value="SERINE/THREONINE-PROTEIN KINASE IAL-RELATED"/>
    <property type="match status" value="1"/>
</dbReference>
<keyword evidence="11" id="KW-1185">Reference proteome</keyword>
<proteinExistence type="predicted"/>
<dbReference type="SMART" id="SM00220">
    <property type="entry name" value="S_TKc"/>
    <property type="match status" value="1"/>
</dbReference>
<dbReference type="InterPro" id="IPR011009">
    <property type="entry name" value="Kinase-like_dom_sf"/>
</dbReference>
<evidence type="ECO:0000313" key="11">
    <source>
        <dbReference type="Proteomes" id="UP000008141"/>
    </source>
</evidence>
<feature type="binding site" evidence="7">
    <location>
        <position position="98"/>
    </location>
    <ligand>
        <name>ATP</name>
        <dbReference type="ChEBI" id="CHEBI:30616"/>
    </ligand>
</feature>
<keyword evidence="1" id="KW-0723">Serine/threonine-protein kinase</keyword>
<dbReference type="AlphaFoldDB" id="E1ZEG9"/>
<evidence type="ECO:0000256" key="1">
    <source>
        <dbReference type="ARBA" id="ARBA00022527"/>
    </source>
</evidence>
<dbReference type="Pfam" id="PF00069">
    <property type="entry name" value="Pkinase"/>
    <property type="match status" value="1"/>
</dbReference>
<feature type="non-terminal residue" evidence="10">
    <location>
        <position position="214"/>
    </location>
</feature>
<dbReference type="InterPro" id="IPR000719">
    <property type="entry name" value="Prot_kinase_dom"/>
</dbReference>
<feature type="binding site" evidence="7">
    <location>
        <begin position="84"/>
        <end position="85"/>
    </location>
    <ligand>
        <name>ATP</name>
        <dbReference type="ChEBI" id="CHEBI:30616"/>
    </ligand>
</feature>
<keyword evidence="5 7" id="KW-0067">ATP-binding</keyword>
<dbReference type="Proteomes" id="UP000008141">
    <property type="component" value="Unassembled WGS sequence"/>
</dbReference>
<evidence type="ECO:0000256" key="8">
    <source>
        <dbReference type="PIRSR" id="PIRSR630616-3"/>
    </source>
</evidence>
<feature type="active site" description="Proton acceptor" evidence="6">
    <location>
        <position position="80"/>
    </location>
</feature>